<gene>
    <name evidence="2" type="ORF">Ccrd_026222</name>
</gene>
<sequence length="113" mass="12985">MFINNGKTWSEQPESILNSRSPRRENSNILAEWSRISKSGMQHTCYKRLKDLIGLSKLTAVNRQSMRNPSTSLSKGPCCPSANWLVSNKSHEELKTVKFRMGKVLKRDFTEKK</sequence>
<comment type="caution">
    <text evidence="2">The sequence shown here is derived from an EMBL/GenBank/DDBJ whole genome shotgun (WGS) entry which is preliminary data.</text>
</comment>
<feature type="compositionally biased region" description="Polar residues" evidence="1">
    <location>
        <begin position="1"/>
        <end position="20"/>
    </location>
</feature>
<reference evidence="2 3" key="1">
    <citation type="journal article" date="2016" name="Sci. Rep.">
        <title>The genome sequence of the outbreeding globe artichoke constructed de novo incorporating a phase-aware low-pass sequencing strategy of F1 progeny.</title>
        <authorList>
            <person name="Scaglione D."/>
            <person name="Reyes-Chin-Wo S."/>
            <person name="Acquadro A."/>
            <person name="Froenicke L."/>
            <person name="Portis E."/>
            <person name="Beitel C."/>
            <person name="Tirone M."/>
            <person name="Mauro R."/>
            <person name="Lo Monaco A."/>
            <person name="Mauromicale G."/>
            <person name="Faccioli P."/>
            <person name="Cattivelli L."/>
            <person name="Rieseberg L."/>
            <person name="Michelmore R."/>
            <person name="Lanteri S."/>
        </authorList>
    </citation>
    <scope>NUCLEOTIDE SEQUENCE [LARGE SCALE GENOMIC DNA]</scope>
    <source>
        <strain evidence="2">2C</strain>
    </source>
</reference>
<evidence type="ECO:0000313" key="3">
    <source>
        <dbReference type="Proteomes" id="UP000243975"/>
    </source>
</evidence>
<evidence type="ECO:0000313" key="2">
    <source>
        <dbReference type="EMBL" id="KVH88646.1"/>
    </source>
</evidence>
<keyword evidence="3" id="KW-1185">Reference proteome</keyword>
<feature type="region of interest" description="Disordered" evidence="1">
    <location>
        <begin position="1"/>
        <end position="24"/>
    </location>
</feature>
<dbReference type="EMBL" id="LEKV01005357">
    <property type="protein sequence ID" value="KVH88646.1"/>
    <property type="molecule type" value="Genomic_DNA"/>
</dbReference>
<evidence type="ECO:0000256" key="1">
    <source>
        <dbReference type="SAM" id="MobiDB-lite"/>
    </source>
</evidence>
<proteinExistence type="predicted"/>
<protein>
    <submittedName>
        <fullName evidence="2">Uncharacterized protein</fullName>
    </submittedName>
</protein>
<accession>A0A118JSG7</accession>
<dbReference type="AlphaFoldDB" id="A0A118JSG7"/>
<organism evidence="2 3">
    <name type="scientific">Cynara cardunculus var. scolymus</name>
    <name type="common">Globe artichoke</name>
    <name type="synonym">Cynara scolymus</name>
    <dbReference type="NCBI Taxonomy" id="59895"/>
    <lineage>
        <taxon>Eukaryota</taxon>
        <taxon>Viridiplantae</taxon>
        <taxon>Streptophyta</taxon>
        <taxon>Embryophyta</taxon>
        <taxon>Tracheophyta</taxon>
        <taxon>Spermatophyta</taxon>
        <taxon>Magnoliopsida</taxon>
        <taxon>eudicotyledons</taxon>
        <taxon>Gunneridae</taxon>
        <taxon>Pentapetalae</taxon>
        <taxon>asterids</taxon>
        <taxon>campanulids</taxon>
        <taxon>Asterales</taxon>
        <taxon>Asteraceae</taxon>
        <taxon>Carduoideae</taxon>
        <taxon>Cardueae</taxon>
        <taxon>Carduinae</taxon>
        <taxon>Cynara</taxon>
    </lineage>
</organism>
<dbReference type="Proteomes" id="UP000243975">
    <property type="component" value="Unassembled WGS sequence"/>
</dbReference>
<name>A0A118JSG7_CYNCS</name>
<dbReference type="Gramene" id="KVH88646">
    <property type="protein sequence ID" value="KVH88646"/>
    <property type="gene ID" value="Ccrd_026222"/>
</dbReference>